<keyword evidence="4" id="KW-1185">Reference proteome</keyword>
<accession>A0ABV8GXW5</accession>
<keyword evidence="1" id="KW-1133">Transmembrane helix</keyword>
<feature type="transmembrane region" description="Helical" evidence="1">
    <location>
        <begin position="44"/>
        <end position="62"/>
    </location>
</feature>
<evidence type="ECO:0000313" key="4">
    <source>
        <dbReference type="Proteomes" id="UP001595772"/>
    </source>
</evidence>
<evidence type="ECO:0000259" key="2">
    <source>
        <dbReference type="Pfam" id="PF07331"/>
    </source>
</evidence>
<name>A0ABV8GXW5_9BACI</name>
<dbReference type="Proteomes" id="UP001595772">
    <property type="component" value="Unassembled WGS sequence"/>
</dbReference>
<proteinExistence type="predicted"/>
<evidence type="ECO:0000256" key="1">
    <source>
        <dbReference type="SAM" id="Phobius"/>
    </source>
</evidence>
<feature type="transmembrane region" description="Helical" evidence="1">
    <location>
        <begin position="123"/>
        <end position="141"/>
    </location>
</feature>
<evidence type="ECO:0000313" key="3">
    <source>
        <dbReference type="EMBL" id="MFC4023507.1"/>
    </source>
</evidence>
<feature type="transmembrane region" description="Helical" evidence="1">
    <location>
        <begin position="5"/>
        <end position="24"/>
    </location>
</feature>
<keyword evidence="1" id="KW-0472">Membrane</keyword>
<keyword evidence="1" id="KW-0812">Transmembrane</keyword>
<dbReference type="InterPro" id="IPR009936">
    <property type="entry name" value="DUF1468"/>
</dbReference>
<sequence length="149" mass="17370">MNIRLANYLFTLSLILITIGYYLISINIKEGFDPSPIGPSYFPNLLSVILIIFCLISLFQTYRKKDKEKISLPNSKYVITTFIITVFFVLSWVYLGVFYLNLIIFLFALMMLYTKKYGRKKNIVINALIALFLTIMVYLIFGKILMITF</sequence>
<reference evidence="4" key="1">
    <citation type="journal article" date="2019" name="Int. J. Syst. Evol. Microbiol.">
        <title>The Global Catalogue of Microorganisms (GCM) 10K type strain sequencing project: providing services to taxonomists for standard genome sequencing and annotation.</title>
        <authorList>
            <consortium name="The Broad Institute Genomics Platform"/>
            <consortium name="The Broad Institute Genome Sequencing Center for Infectious Disease"/>
            <person name="Wu L."/>
            <person name="Ma J."/>
        </authorList>
    </citation>
    <scope>NUCLEOTIDE SEQUENCE [LARGE SCALE GENOMIC DNA]</scope>
    <source>
        <strain evidence="4">IBRC-M 10703</strain>
    </source>
</reference>
<dbReference type="RefSeq" id="WP_379496015.1">
    <property type="nucleotide sequence ID" value="NZ_JBHSAO010000004.1"/>
</dbReference>
<dbReference type="EMBL" id="JBHSAO010000004">
    <property type="protein sequence ID" value="MFC4023507.1"/>
    <property type="molecule type" value="Genomic_DNA"/>
</dbReference>
<organism evidence="3 4">
    <name type="scientific">Oceanobacillus longus</name>
    <dbReference type="NCBI Taxonomy" id="930120"/>
    <lineage>
        <taxon>Bacteria</taxon>
        <taxon>Bacillati</taxon>
        <taxon>Bacillota</taxon>
        <taxon>Bacilli</taxon>
        <taxon>Bacillales</taxon>
        <taxon>Bacillaceae</taxon>
        <taxon>Oceanobacillus</taxon>
    </lineage>
</organism>
<feature type="domain" description="DUF1468" evidence="2">
    <location>
        <begin position="12"/>
        <end position="148"/>
    </location>
</feature>
<protein>
    <submittedName>
        <fullName evidence="3">Tripartite tricarboxylate transporter TctB family protein</fullName>
    </submittedName>
</protein>
<gene>
    <name evidence="3" type="ORF">ACFOUV_06675</name>
</gene>
<dbReference type="Pfam" id="PF07331">
    <property type="entry name" value="TctB"/>
    <property type="match status" value="1"/>
</dbReference>
<comment type="caution">
    <text evidence="3">The sequence shown here is derived from an EMBL/GenBank/DDBJ whole genome shotgun (WGS) entry which is preliminary data.</text>
</comment>